<dbReference type="InterPro" id="IPR006121">
    <property type="entry name" value="HMA_dom"/>
</dbReference>
<evidence type="ECO:0000256" key="2">
    <source>
        <dbReference type="ARBA" id="ARBA00022448"/>
    </source>
</evidence>
<dbReference type="InterPro" id="IPR012910">
    <property type="entry name" value="Plug_dom"/>
</dbReference>
<dbReference type="Gene3D" id="2.170.130.10">
    <property type="entry name" value="TonB-dependent receptor, plug domain"/>
    <property type="match status" value="1"/>
</dbReference>
<dbReference type="Pfam" id="PF00403">
    <property type="entry name" value="HMA"/>
    <property type="match status" value="1"/>
</dbReference>
<dbReference type="SUPFAM" id="SSF55008">
    <property type="entry name" value="HMA, heavy metal-associated domain"/>
    <property type="match status" value="1"/>
</dbReference>
<evidence type="ECO:0000313" key="16">
    <source>
        <dbReference type="EMBL" id="TKK70178.1"/>
    </source>
</evidence>
<evidence type="ECO:0000259" key="15">
    <source>
        <dbReference type="Pfam" id="PF07715"/>
    </source>
</evidence>
<dbReference type="Gene3D" id="3.30.70.100">
    <property type="match status" value="1"/>
</dbReference>
<evidence type="ECO:0000313" key="17">
    <source>
        <dbReference type="Proteomes" id="UP000305848"/>
    </source>
</evidence>
<dbReference type="GO" id="GO:0046872">
    <property type="term" value="F:metal ion binding"/>
    <property type="evidence" value="ECO:0007669"/>
    <property type="project" value="InterPro"/>
</dbReference>
<keyword evidence="6 11" id="KW-0798">TonB box</keyword>
<evidence type="ECO:0000256" key="4">
    <source>
        <dbReference type="ARBA" id="ARBA00022692"/>
    </source>
</evidence>
<protein>
    <submittedName>
        <fullName evidence="16">TonB-dependent receptor</fullName>
    </submittedName>
</protein>
<dbReference type="SUPFAM" id="SSF49464">
    <property type="entry name" value="Carboxypeptidase regulatory domain-like"/>
    <property type="match status" value="1"/>
</dbReference>
<dbReference type="EMBL" id="SZQL01000003">
    <property type="protein sequence ID" value="TKK70178.1"/>
    <property type="molecule type" value="Genomic_DNA"/>
</dbReference>
<dbReference type="InterPro" id="IPR036942">
    <property type="entry name" value="Beta-barrel_TonB_sf"/>
</dbReference>
<keyword evidence="8 16" id="KW-0675">Receptor</keyword>
<dbReference type="CDD" id="cd00371">
    <property type="entry name" value="HMA"/>
    <property type="match status" value="1"/>
</dbReference>
<evidence type="ECO:0000256" key="1">
    <source>
        <dbReference type="ARBA" id="ARBA00004571"/>
    </source>
</evidence>
<reference evidence="16 17" key="1">
    <citation type="submission" date="2019-05" db="EMBL/GenBank/DDBJ databases">
        <title>Panacibacter sp. strain 17mud1-8 Genome sequencing and assembly.</title>
        <authorList>
            <person name="Chhetri G."/>
        </authorList>
    </citation>
    <scope>NUCLEOTIDE SEQUENCE [LARGE SCALE GENOMIC DNA]</scope>
    <source>
        <strain evidence="16 17">17mud1-8</strain>
    </source>
</reference>
<evidence type="ECO:0000256" key="5">
    <source>
        <dbReference type="ARBA" id="ARBA00022729"/>
    </source>
</evidence>
<feature type="chain" id="PRO_5020935337" evidence="12">
    <location>
        <begin position="22"/>
        <end position="864"/>
    </location>
</feature>
<evidence type="ECO:0000256" key="3">
    <source>
        <dbReference type="ARBA" id="ARBA00022452"/>
    </source>
</evidence>
<dbReference type="OrthoDB" id="1109239at2"/>
<evidence type="ECO:0000259" key="13">
    <source>
        <dbReference type="Pfam" id="PF00403"/>
    </source>
</evidence>
<keyword evidence="7 10" id="KW-0472">Membrane</keyword>
<dbReference type="SUPFAM" id="SSF56935">
    <property type="entry name" value="Porins"/>
    <property type="match status" value="1"/>
</dbReference>
<dbReference type="InterPro" id="IPR039426">
    <property type="entry name" value="TonB-dep_rcpt-like"/>
</dbReference>
<dbReference type="Pfam" id="PF13715">
    <property type="entry name" value="CarbopepD_reg_2"/>
    <property type="match status" value="1"/>
</dbReference>
<comment type="similarity">
    <text evidence="10 11">Belongs to the TonB-dependent receptor family.</text>
</comment>
<gene>
    <name evidence="16" type="ORF">FC093_05360</name>
</gene>
<evidence type="ECO:0000256" key="11">
    <source>
        <dbReference type="RuleBase" id="RU003357"/>
    </source>
</evidence>
<dbReference type="InterPro" id="IPR036163">
    <property type="entry name" value="HMA_dom_sf"/>
</dbReference>
<keyword evidence="2 10" id="KW-0813">Transport</keyword>
<dbReference type="PANTHER" id="PTHR30069:SF29">
    <property type="entry name" value="HEMOGLOBIN AND HEMOGLOBIN-HAPTOGLOBIN-BINDING PROTEIN 1-RELATED"/>
    <property type="match status" value="1"/>
</dbReference>
<feature type="domain" description="HMA" evidence="13">
    <location>
        <begin position="35"/>
        <end position="93"/>
    </location>
</feature>
<dbReference type="GO" id="GO:0044718">
    <property type="term" value="P:siderophore transmembrane transport"/>
    <property type="evidence" value="ECO:0007669"/>
    <property type="project" value="TreeGrafter"/>
</dbReference>
<dbReference type="PROSITE" id="PS52016">
    <property type="entry name" value="TONB_DEPENDENT_REC_3"/>
    <property type="match status" value="1"/>
</dbReference>
<evidence type="ECO:0000256" key="8">
    <source>
        <dbReference type="ARBA" id="ARBA00023170"/>
    </source>
</evidence>
<dbReference type="InterPro" id="IPR037066">
    <property type="entry name" value="Plug_dom_sf"/>
</dbReference>
<dbReference type="GO" id="GO:0015344">
    <property type="term" value="F:siderophore uptake transmembrane transporter activity"/>
    <property type="evidence" value="ECO:0007669"/>
    <property type="project" value="TreeGrafter"/>
</dbReference>
<keyword evidence="4 10" id="KW-0812">Transmembrane</keyword>
<feature type="domain" description="TonB-dependent receptor plug" evidence="15">
    <location>
        <begin position="241"/>
        <end position="342"/>
    </location>
</feature>
<feature type="signal peptide" evidence="12">
    <location>
        <begin position="1"/>
        <end position="21"/>
    </location>
</feature>
<keyword evidence="17" id="KW-1185">Reference proteome</keyword>
<evidence type="ECO:0000256" key="12">
    <source>
        <dbReference type="SAM" id="SignalP"/>
    </source>
</evidence>
<dbReference type="Gene3D" id="2.60.40.1120">
    <property type="entry name" value="Carboxypeptidase-like, regulatory domain"/>
    <property type="match status" value="1"/>
</dbReference>
<dbReference type="Pfam" id="PF07715">
    <property type="entry name" value="Plug"/>
    <property type="match status" value="1"/>
</dbReference>
<dbReference type="AlphaFoldDB" id="A0A4U3L4V2"/>
<comment type="subcellular location">
    <subcellularLocation>
        <location evidence="1 10">Cell outer membrane</location>
        <topology evidence="1 10">Multi-pass membrane protein</topology>
    </subcellularLocation>
</comment>
<dbReference type="RefSeq" id="WP_137260723.1">
    <property type="nucleotide sequence ID" value="NZ_SZQL01000003.1"/>
</dbReference>
<dbReference type="InterPro" id="IPR008969">
    <property type="entry name" value="CarboxyPept-like_regulatory"/>
</dbReference>
<dbReference type="GO" id="GO:0009279">
    <property type="term" value="C:cell outer membrane"/>
    <property type="evidence" value="ECO:0007669"/>
    <property type="project" value="UniProtKB-SubCell"/>
</dbReference>
<dbReference type="PANTHER" id="PTHR30069">
    <property type="entry name" value="TONB-DEPENDENT OUTER MEMBRANE RECEPTOR"/>
    <property type="match status" value="1"/>
</dbReference>
<proteinExistence type="inferred from homology"/>
<organism evidence="16 17">
    <name type="scientific">Ilyomonas limi</name>
    <dbReference type="NCBI Taxonomy" id="2575867"/>
    <lineage>
        <taxon>Bacteria</taxon>
        <taxon>Pseudomonadati</taxon>
        <taxon>Bacteroidota</taxon>
        <taxon>Chitinophagia</taxon>
        <taxon>Chitinophagales</taxon>
        <taxon>Chitinophagaceae</taxon>
        <taxon>Ilyomonas</taxon>
    </lineage>
</organism>
<evidence type="ECO:0000256" key="9">
    <source>
        <dbReference type="ARBA" id="ARBA00023237"/>
    </source>
</evidence>
<dbReference type="Gene3D" id="2.40.170.20">
    <property type="entry name" value="TonB-dependent receptor, beta-barrel domain"/>
    <property type="match status" value="1"/>
</dbReference>
<name>A0A4U3L4V2_9BACT</name>
<evidence type="ECO:0000259" key="14">
    <source>
        <dbReference type="Pfam" id="PF00593"/>
    </source>
</evidence>
<keyword evidence="3 10" id="KW-1134">Transmembrane beta strand</keyword>
<evidence type="ECO:0000256" key="6">
    <source>
        <dbReference type="ARBA" id="ARBA00023077"/>
    </source>
</evidence>
<feature type="domain" description="TonB-dependent receptor-like beta-barrel" evidence="14">
    <location>
        <begin position="379"/>
        <end position="821"/>
    </location>
</feature>
<dbReference type="InterPro" id="IPR000531">
    <property type="entry name" value="Beta-barrel_TonB"/>
</dbReference>
<dbReference type="Proteomes" id="UP000305848">
    <property type="component" value="Unassembled WGS sequence"/>
</dbReference>
<evidence type="ECO:0000256" key="10">
    <source>
        <dbReference type="PROSITE-ProRule" id="PRU01360"/>
    </source>
</evidence>
<comment type="caution">
    <text evidence="16">The sequence shown here is derived from an EMBL/GenBank/DDBJ whole genome shotgun (WGS) entry which is preliminary data.</text>
</comment>
<sequence length="864" mass="96704">MKRLKYIVLLYLLFTSITSQAQNDKTNHTDTTAIFKVSGVCSQCKDRIEEALQVKGVQAADWNLDTKMLTVTYNTERLSLEKINNKIAAAGHDTYTKKAADADYYALPKCCRYRELNSMADIDHTKDAAATASDNSTTHATTHYIKGVVLEEDKKGAFKPLAGASIVWLGTNTGTTTDENGVFSIQHDGERLVISYTGFASDTIAAFPAQDLKIVLANGTQLNEVKVTSSRASTYISSKDPFRTSTITQKELFKAACCNLSESFETNPSVDVSYNDAVTGSKQIQLLGLAGVYTQLTVENLPGPRGLGTSLGLNSIPGTWIESIQLSKGTGSVANGYESIAGQINVELKKPLTSERLYANLYVNDFGKTDVNLNLTQKLNNKWSTTLLLHDDFFNNKKLDFNKDGFRDLPTGNLFSAVNRWNYDDGKGLMSQFGIKLLNDKKTGGQIDYNESTDKFTTNNYGLAINTKRIEGFAKIGYVFPQKKYKSVGLQLSAFDHQQSSYFGLTNYDAHQQNFYSNLIYQSIIHTTTHKFRTGLSFVYDKYNEDFKTNNYKRKEIVSGAFFEYTYTPSDKFDVVAGIREDYNSLYGWFTTPRLNVRYEPIKGTVIRVSAGRGQRTANIFAENNSVLVSARAIEIMNGDATGAYGLKPEVAWNKGISVDQKFRLFNRAANLGVDFFRNDFVNQVVVDVEDPRTIKFYNLQGKSYSNSLQAELSFILIQHLDVRLAYRLFDVKTTYSDQLLEKPLTAQNRAFANLAYEVKGWKFDYTVSYSGKKRLPSTTANPPMYQRAGYSPSFVTMNAQVSKTLGKKNPFDVYVGGENLTNFYQKNAIIAATQPFSEYFDASLIWGPVSGRMLYAGIRFRIK</sequence>
<keyword evidence="5 12" id="KW-0732">Signal</keyword>
<keyword evidence="9 10" id="KW-0998">Cell outer membrane</keyword>
<dbReference type="Pfam" id="PF00593">
    <property type="entry name" value="TonB_dep_Rec_b-barrel"/>
    <property type="match status" value="1"/>
</dbReference>
<accession>A0A4U3L4V2</accession>
<evidence type="ECO:0000256" key="7">
    <source>
        <dbReference type="ARBA" id="ARBA00023136"/>
    </source>
</evidence>